<comment type="caution">
    <text evidence="2">The sequence shown here is derived from an EMBL/GenBank/DDBJ whole genome shotgun (WGS) entry which is preliminary data.</text>
</comment>
<evidence type="ECO:0000256" key="1">
    <source>
        <dbReference type="SAM" id="MobiDB-lite"/>
    </source>
</evidence>
<reference evidence="2 3" key="1">
    <citation type="journal article" date="2019" name="Commun. Biol.">
        <title>The bagworm genome reveals a unique fibroin gene that provides high tensile strength.</title>
        <authorList>
            <person name="Kono N."/>
            <person name="Nakamura H."/>
            <person name="Ohtoshi R."/>
            <person name="Tomita M."/>
            <person name="Numata K."/>
            <person name="Arakawa K."/>
        </authorList>
    </citation>
    <scope>NUCLEOTIDE SEQUENCE [LARGE SCALE GENOMIC DNA]</scope>
</reference>
<feature type="compositionally biased region" description="Basic and acidic residues" evidence="1">
    <location>
        <begin position="32"/>
        <end position="47"/>
    </location>
</feature>
<proteinExistence type="predicted"/>
<dbReference type="OrthoDB" id="418748at2759"/>
<dbReference type="Proteomes" id="UP000299102">
    <property type="component" value="Unassembled WGS sequence"/>
</dbReference>
<sequence>MFAVRTPRTPPYRIIFIDRALRVQKRNLLKLRPDSGSKVRPHSESRVRSTGIESETNWHRESTGLDCGDNVHHLLRLVPRRAETLNKEVRFGTPNVCGGMDDKIDDIGELMKDIRLDIICVTETKRKGMYTPNMFKSFEERERFLADVRDILVNCDRNESINILASVYKRSLHKSNRHWRDFRPVRAQHFFLLLLRQKVLQKIILTKLAKADGGKTQENGNFPSLLFPVAPSLPRGAPACPPGGGQPPERALGLHGKDFFKSVTMTGAVPWFTFALF</sequence>
<evidence type="ECO:0000313" key="2">
    <source>
        <dbReference type="EMBL" id="GBP30071.1"/>
    </source>
</evidence>
<protein>
    <submittedName>
        <fullName evidence="2">Uncharacterized protein</fullName>
    </submittedName>
</protein>
<gene>
    <name evidence="2" type="ORF">EVAR_14589_1</name>
</gene>
<feature type="region of interest" description="Disordered" evidence="1">
    <location>
        <begin position="32"/>
        <end position="53"/>
    </location>
</feature>
<keyword evidence="3" id="KW-1185">Reference proteome</keyword>
<accession>A0A4C1UUC0</accession>
<name>A0A4C1UUC0_EUMVA</name>
<organism evidence="2 3">
    <name type="scientific">Eumeta variegata</name>
    <name type="common">Bagworm moth</name>
    <name type="synonym">Eumeta japonica</name>
    <dbReference type="NCBI Taxonomy" id="151549"/>
    <lineage>
        <taxon>Eukaryota</taxon>
        <taxon>Metazoa</taxon>
        <taxon>Ecdysozoa</taxon>
        <taxon>Arthropoda</taxon>
        <taxon>Hexapoda</taxon>
        <taxon>Insecta</taxon>
        <taxon>Pterygota</taxon>
        <taxon>Neoptera</taxon>
        <taxon>Endopterygota</taxon>
        <taxon>Lepidoptera</taxon>
        <taxon>Glossata</taxon>
        <taxon>Ditrysia</taxon>
        <taxon>Tineoidea</taxon>
        <taxon>Psychidae</taxon>
        <taxon>Oiketicinae</taxon>
        <taxon>Eumeta</taxon>
    </lineage>
</organism>
<dbReference type="EMBL" id="BGZK01000228">
    <property type="protein sequence ID" value="GBP30071.1"/>
    <property type="molecule type" value="Genomic_DNA"/>
</dbReference>
<dbReference type="AlphaFoldDB" id="A0A4C1UUC0"/>
<evidence type="ECO:0000313" key="3">
    <source>
        <dbReference type="Proteomes" id="UP000299102"/>
    </source>
</evidence>